<evidence type="ECO:0000256" key="2">
    <source>
        <dbReference type="ARBA" id="ARBA00022801"/>
    </source>
</evidence>
<dbReference type="GO" id="GO:0019120">
    <property type="term" value="F:hydrolase activity, acting on acid halide bonds, in C-halide compounds"/>
    <property type="evidence" value="ECO:0007669"/>
    <property type="project" value="InterPro"/>
</dbReference>
<sequence>MELANIQALTFDLFGTILDLGGSLKPAIGSFLSQRAAAVDADRFWAQWRARQRLEQYQDTIMMLGHSGYLATVRRALVYTLALNGVAAAPEEVDQLMAAWQQLSPFPDVNAALERLHARFRLVVLSNGDPEFLAHLVQHRVRFPFDAVLSATHAGAFKPHPAVYRRAAHQLGLEVGQCLMVSANSFDVVGARACGFRGAFVNRYGLPYEDTDLRPDLEVADFSELADVLLR</sequence>
<dbReference type="PANTHER" id="PTHR43316">
    <property type="entry name" value="HYDROLASE, HALOACID DELAHOGENASE-RELATED"/>
    <property type="match status" value="1"/>
</dbReference>
<organism evidence="3 4">
    <name type="scientific">Litorilinea aerophila</name>
    <dbReference type="NCBI Taxonomy" id="1204385"/>
    <lineage>
        <taxon>Bacteria</taxon>
        <taxon>Bacillati</taxon>
        <taxon>Chloroflexota</taxon>
        <taxon>Caldilineae</taxon>
        <taxon>Caldilineales</taxon>
        <taxon>Caldilineaceae</taxon>
        <taxon>Litorilinea</taxon>
    </lineage>
</organism>
<dbReference type="CDD" id="cd02588">
    <property type="entry name" value="HAD_L2-DEX"/>
    <property type="match status" value="1"/>
</dbReference>
<dbReference type="InterPro" id="IPR006328">
    <property type="entry name" value="2-HAD"/>
</dbReference>
<dbReference type="Gene3D" id="3.40.50.1000">
    <property type="entry name" value="HAD superfamily/HAD-like"/>
    <property type="match status" value="1"/>
</dbReference>
<accession>A0A540VB36</accession>
<comment type="caution">
    <text evidence="3">The sequence shown here is derived from an EMBL/GenBank/DDBJ whole genome shotgun (WGS) entry which is preliminary data.</text>
</comment>
<dbReference type="PANTHER" id="PTHR43316:SF3">
    <property type="entry name" value="HALOACID DEHALOGENASE, TYPE II (AFU_ORTHOLOGUE AFUA_2G07750)-RELATED"/>
    <property type="match status" value="1"/>
</dbReference>
<reference evidence="3 4" key="1">
    <citation type="submission" date="2019-06" db="EMBL/GenBank/DDBJ databases">
        <title>Genome sequence of Litorilinea aerophila BAA-2444.</title>
        <authorList>
            <person name="Maclea K.S."/>
            <person name="Maurais E.G."/>
            <person name="Iannazzi L.C."/>
        </authorList>
    </citation>
    <scope>NUCLEOTIDE SEQUENCE [LARGE SCALE GENOMIC DNA]</scope>
    <source>
        <strain evidence="3 4">ATCC BAA-2444</strain>
    </source>
</reference>
<name>A0A540VB36_9CHLR</name>
<dbReference type="InterPro" id="IPR023198">
    <property type="entry name" value="PGP-like_dom2"/>
</dbReference>
<dbReference type="PRINTS" id="PR00413">
    <property type="entry name" value="HADHALOGNASE"/>
</dbReference>
<keyword evidence="2" id="KW-0378">Hydrolase</keyword>
<dbReference type="OrthoDB" id="264363at2"/>
<evidence type="ECO:0000256" key="1">
    <source>
        <dbReference type="ARBA" id="ARBA00008106"/>
    </source>
</evidence>
<dbReference type="NCBIfam" id="TIGR01493">
    <property type="entry name" value="HAD-SF-IA-v2"/>
    <property type="match status" value="1"/>
</dbReference>
<dbReference type="InterPro" id="IPR023214">
    <property type="entry name" value="HAD_sf"/>
</dbReference>
<gene>
    <name evidence="3" type="ORF">FKZ61_19010</name>
</gene>
<dbReference type="SFLD" id="SFLDS00003">
    <property type="entry name" value="Haloacid_Dehalogenase"/>
    <property type="match status" value="1"/>
</dbReference>
<dbReference type="SFLD" id="SFLDG01129">
    <property type="entry name" value="C1.5:_HAD__Beta-PGM__Phosphata"/>
    <property type="match status" value="1"/>
</dbReference>
<dbReference type="InterPro" id="IPR036412">
    <property type="entry name" value="HAD-like_sf"/>
</dbReference>
<dbReference type="EMBL" id="VIGC01000030">
    <property type="protein sequence ID" value="TQE93980.1"/>
    <property type="molecule type" value="Genomic_DNA"/>
</dbReference>
<dbReference type="InterPro" id="IPR051540">
    <property type="entry name" value="S-2-haloacid_dehalogenase"/>
</dbReference>
<dbReference type="Pfam" id="PF00702">
    <property type="entry name" value="Hydrolase"/>
    <property type="match status" value="1"/>
</dbReference>
<evidence type="ECO:0000313" key="4">
    <source>
        <dbReference type="Proteomes" id="UP000317371"/>
    </source>
</evidence>
<dbReference type="Gene3D" id="1.10.150.240">
    <property type="entry name" value="Putative phosphatase, domain 2"/>
    <property type="match status" value="1"/>
</dbReference>
<dbReference type="NCBIfam" id="TIGR01509">
    <property type="entry name" value="HAD-SF-IA-v3"/>
    <property type="match status" value="1"/>
</dbReference>
<protein>
    <submittedName>
        <fullName evidence="3">Haloacid dehalogenase type II</fullName>
    </submittedName>
</protein>
<dbReference type="InParanoid" id="A0A540VB36"/>
<evidence type="ECO:0000313" key="3">
    <source>
        <dbReference type="EMBL" id="TQE93980.1"/>
    </source>
</evidence>
<comment type="similarity">
    <text evidence="1">Belongs to the HAD-like hydrolase superfamily. S-2-haloalkanoic acid dehalogenase family.</text>
</comment>
<dbReference type="Proteomes" id="UP000317371">
    <property type="component" value="Unassembled WGS sequence"/>
</dbReference>
<dbReference type="SUPFAM" id="SSF56784">
    <property type="entry name" value="HAD-like"/>
    <property type="match status" value="1"/>
</dbReference>
<dbReference type="InterPro" id="IPR006439">
    <property type="entry name" value="HAD-SF_hydro_IA"/>
</dbReference>
<keyword evidence="4" id="KW-1185">Reference proteome</keyword>
<dbReference type="AlphaFoldDB" id="A0A540VB36"/>
<proteinExistence type="inferred from homology"/>
<dbReference type="NCBIfam" id="TIGR01428">
    <property type="entry name" value="HAD_type_II"/>
    <property type="match status" value="1"/>
</dbReference>
<dbReference type="NCBIfam" id="TIGR01549">
    <property type="entry name" value="HAD-SF-IA-v1"/>
    <property type="match status" value="1"/>
</dbReference>